<keyword evidence="2 5" id="KW-0547">Nucleotide-binding</keyword>
<dbReference type="Gene3D" id="3.10.20.90">
    <property type="entry name" value="Phosphatidylinositol 3-kinase Catalytic Subunit, Chain A, domain 1"/>
    <property type="match status" value="1"/>
</dbReference>
<dbReference type="EMBL" id="JAVFWL010000003">
    <property type="protein sequence ID" value="KAK6741471.1"/>
    <property type="molecule type" value="Genomic_DNA"/>
</dbReference>
<dbReference type="SUPFAM" id="SSF54236">
    <property type="entry name" value="Ubiquitin-like"/>
    <property type="match status" value="1"/>
</dbReference>
<evidence type="ECO:0000256" key="7">
    <source>
        <dbReference type="SAM" id="MobiDB-lite"/>
    </source>
</evidence>
<comment type="similarity">
    <text evidence="1 5">Belongs to the AAA ATPase family.</text>
</comment>
<dbReference type="PANTHER" id="PTHR23073">
    <property type="entry name" value="26S PROTEASOME REGULATORY SUBUNIT"/>
    <property type="match status" value="1"/>
</dbReference>
<dbReference type="InterPro" id="IPR041569">
    <property type="entry name" value="AAA_lid_3"/>
</dbReference>
<dbReference type="InterPro" id="IPR027417">
    <property type="entry name" value="P-loop_NTPase"/>
</dbReference>
<accession>A0ABR1CT14</accession>
<evidence type="ECO:0000256" key="2">
    <source>
        <dbReference type="ARBA" id="ARBA00022741"/>
    </source>
</evidence>
<dbReference type="Pfam" id="PF13881">
    <property type="entry name" value="Rad60-SLD_2"/>
    <property type="match status" value="1"/>
</dbReference>
<dbReference type="InterPro" id="IPR032501">
    <property type="entry name" value="Prot_ATP_ID_OB_2nd"/>
</dbReference>
<dbReference type="InterPro" id="IPR003959">
    <property type="entry name" value="ATPase_AAA_core"/>
</dbReference>
<dbReference type="Gene3D" id="3.40.50.300">
    <property type="entry name" value="P-loop containing nucleotide triphosphate hydrolases"/>
    <property type="match status" value="1"/>
</dbReference>
<reference evidence="9 10" key="1">
    <citation type="submission" date="2023-08" db="EMBL/GenBank/DDBJ databases">
        <title>A Necator americanus chromosomal reference genome.</title>
        <authorList>
            <person name="Ilik V."/>
            <person name="Petrzelkova K.J."/>
            <person name="Pardy F."/>
            <person name="Fuh T."/>
            <person name="Niatou-Singa F.S."/>
            <person name="Gouil Q."/>
            <person name="Baker L."/>
            <person name="Ritchie M.E."/>
            <person name="Jex A.R."/>
            <person name="Gazzola D."/>
            <person name="Li H."/>
            <person name="Toshio Fujiwara R."/>
            <person name="Zhan B."/>
            <person name="Aroian R.V."/>
            <person name="Pafco B."/>
            <person name="Schwarz E.M."/>
        </authorList>
    </citation>
    <scope>NUCLEOTIDE SEQUENCE [LARGE SCALE GENOMIC DNA]</scope>
    <source>
        <strain evidence="9 10">Aroian</strain>
        <tissue evidence="9">Whole animal</tissue>
    </source>
</reference>
<sequence length="540" mass="60064">MAPPAGSAAVAAPLESQNTADEQSLRNYFKTKIDEAQQKVLEKNQNVLRLQAQRNELNSKVRMLKEELQQLHEQGSYVGEVSKAMDKKKVLVKVHPEGKYVVDVDKGIEVATINAGCRVALRADSYALHKILPNKVDPLVSLMMVEKVPDSTYEMIGGLDKQIKEIKEVIELPVKHPELFEALGIAQPKGVLLYGPPGTGKTLLARAVAHHTECTFIRVSGSELVQKFIGEGARMVRELFVMAREHAPSIIFMDEIDSIGSSRVEGSSGGDSEVQRTMLELLNQLDGFEATKNIKVIMATNRIDILDPALLRPGRIDRKIEFPAPDEKARADILKIHSRKMNLMRGINMRKIAEAIPGASGAEVKAVCTEAGMFALRERRIHVTQEDFEMAVGKVMQKDSEKNMSIKKDPKILNYSPMSSKGSKDSSPTSENVTLRLILVSGRTHEFQFHPLTPAHEVTQKVFEQWPKEWADEKVESASMLKLIYHGRFLHGSVTLNALNLPQGKTTVMHLVTRENLPEPNSNDSLSKRKRGGCCRCVLS</sequence>
<organism evidence="9 10">
    <name type="scientific">Necator americanus</name>
    <name type="common">Human hookworm</name>
    <dbReference type="NCBI Taxonomy" id="51031"/>
    <lineage>
        <taxon>Eukaryota</taxon>
        <taxon>Metazoa</taxon>
        <taxon>Ecdysozoa</taxon>
        <taxon>Nematoda</taxon>
        <taxon>Chromadorea</taxon>
        <taxon>Rhabditida</taxon>
        <taxon>Rhabditina</taxon>
        <taxon>Rhabditomorpha</taxon>
        <taxon>Strongyloidea</taxon>
        <taxon>Ancylostomatidae</taxon>
        <taxon>Bunostominae</taxon>
        <taxon>Necator</taxon>
    </lineage>
</organism>
<feature type="coiled-coil region" evidence="6">
    <location>
        <begin position="33"/>
        <end position="74"/>
    </location>
</feature>
<feature type="domain" description="AAA+ ATPase" evidence="8">
    <location>
        <begin position="187"/>
        <end position="326"/>
    </location>
</feature>
<proteinExistence type="inferred from homology"/>
<dbReference type="SMART" id="SM00382">
    <property type="entry name" value="AAA"/>
    <property type="match status" value="1"/>
</dbReference>
<dbReference type="CDD" id="cd19502">
    <property type="entry name" value="RecA-like_PAN_like"/>
    <property type="match status" value="1"/>
</dbReference>
<dbReference type="Gene3D" id="1.10.8.60">
    <property type="match status" value="1"/>
</dbReference>
<dbReference type="InterPro" id="IPR012340">
    <property type="entry name" value="NA-bd_OB-fold"/>
</dbReference>
<dbReference type="Pfam" id="PF00004">
    <property type="entry name" value="AAA"/>
    <property type="match status" value="1"/>
</dbReference>
<dbReference type="SUPFAM" id="SSF52540">
    <property type="entry name" value="P-loop containing nucleoside triphosphate hydrolases"/>
    <property type="match status" value="1"/>
</dbReference>
<dbReference type="InterPro" id="IPR050221">
    <property type="entry name" value="26S_Proteasome_ATPase"/>
</dbReference>
<comment type="caution">
    <text evidence="9">The sequence shown here is derived from an EMBL/GenBank/DDBJ whole genome shotgun (WGS) entry which is preliminary data.</text>
</comment>
<dbReference type="Proteomes" id="UP001303046">
    <property type="component" value="Unassembled WGS sequence"/>
</dbReference>
<dbReference type="Pfam" id="PF16450">
    <property type="entry name" value="Prot_ATP_ID_OB_C"/>
    <property type="match status" value="1"/>
</dbReference>
<dbReference type="InterPro" id="IPR029071">
    <property type="entry name" value="Ubiquitin-like_domsf"/>
</dbReference>
<evidence type="ECO:0000256" key="3">
    <source>
        <dbReference type="ARBA" id="ARBA00022840"/>
    </source>
</evidence>
<dbReference type="InterPro" id="IPR003593">
    <property type="entry name" value="AAA+_ATPase"/>
</dbReference>
<dbReference type="PROSITE" id="PS00674">
    <property type="entry name" value="AAA"/>
    <property type="match status" value="1"/>
</dbReference>
<evidence type="ECO:0000313" key="10">
    <source>
        <dbReference type="Proteomes" id="UP001303046"/>
    </source>
</evidence>
<dbReference type="Pfam" id="PF17862">
    <property type="entry name" value="AAA_lid_3"/>
    <property type="match status" value="1"/>
</dbReference>
<evidence type="ECO:0000256" key="4">
    <source>
        <dbReference type="ARBA" id="ARBA00022942"/>
    </source>
</evidence>
<keyword evidence="10" id="KW-1185">Reference proteome</keyword>
<dbReference type="InterPro" id="IPR039540">
    <property type="entry name" value="UBL3-like_ubiquitin_dom"/>
</dbReference>
<protein>
    <recommendedName>
        <fullName evidence="8">AAA+ ATPase domain-containing protein</fullName>
    </recommendedName>
</protein>
<name>A0ABR1CT14_NECAM</name>
<feature type="region of interest" description="Disordered" evidence="7">
    <location>
        <begin position="409"/>
        <end position="429"/>
    </location>
</feature>
<feature type="compositionally biased region" description="Low complexity" evidence="7">
    <location>
        <begin position="416"/>
        <end position="429"/>
    </location>
</feature>
<dbReference type="InterPro" id="IPR003960">
    <property type="entry name" value="ATPase_AAA_CS"/>
</dbReference>
<evidence type="ECO:0000259" key="8">
    <source>
        <dbReference type="SMART" id="SM00382"/>
    </source>
</evidence>
<dbReference type="Gene3D" id="2.40.50.140">
    <property type="entry name" value="Nucleic acid-binding proteins"/>
    <property type="match status" value="1"/>
</dbReference>
<gene>
    <name evidence="9" type="primary">Necator_chrIII.g10136</name>
    <name evidence="9" type="ORF">RB195_009371</name>
</gene>
<keyword evidence="4" id="KW-0647">Proteasome</keyword>
<evidence type="ECO:0000256" key="1">
    <source>
        <dbReference type="ARBA" id="ARBA00006914"/>
    </source>
</evidence>
<evidence type="ECO:0000256" key="5">
    <source>
        <dbReference type="RuleBase" id="RU003651"/>
    </source>
</evidence>
<keyword evidence="3 5" id="KW-0067">ATP-binding</keyword>
<evidence type="ECO:0000313" key="9">
    <source>
        <dbReference type="EMBL" id="KAK6741471.1"/>
    </source>
</evidence>
<keyword evidence="6" id="KW-0175">Coiled coil</keyword>
<evidence type="ECO:0000256" key="6">
    <source>
        <dbReference type="SAM" id="Coils"/>
    </source>
</evidence>